<accession>A0A1T4SXG7</accession>
<keyword evidence="1" id="KW-0812">Transmembrane</keyword>
<dbReference type="EMBL" id="FUXL01000015">
    <property type="protein sequence ID" value="SKA32598.1"/>
    <property type="molecule type" value="Genomic_DNA"/>
</dbReference>
<keyword evidence="1" id="KW-1133">Transmembrane helix</keyword>
<gene>
    <name evidence="2" type="ORF">SAMN05428963_11520</name>
</gene>
<evidence type="ECO:0000256" key="1">
    <source>
        <dbReference type="SAM" id="Phobius"/>
    </source>
</evidence>
<sequence length="346" mass="38145">MSNWRIFKWTGLFTLLGLGLATWLGWSTTHSGHGMLAVLFICAVLAVLEVSLSFDNAIINAKILERMSPVWQRRFLTWGIFIAVFGMRMIFPLMIVALAAGISPLSAFNMAIRHPSEYAHIMEGSRLLIDGFGGSFLMMVGLQYFFDAKKEVHWIGLLEKRLARWSSLKGIEVGLLVAFILLFAHLLRPAQSLTFMSAALMGLLTFLAMEVLGQVLDASRPQIDAAKRGGIGTFLYLEMLDASFSFDGVIGAFALSTNLFVIAIGLSIGALYVRSMTILLVERQTLGEYRFLEHGAFYAILLLAIIMFAQTIVEIPEVATGLVGAGLVILSLRSSVRYNAICHPKQ</sequence>
<dbReference type="Pfam" id="PF04332">
    <property type="entry name" value="DUF475"/>
    <property type="match status" value="1"/>
</dbReference>
<proteinExistence type="predicted"/>
<evidence type="ECO:0000313" key="2">
    <source>
        <dbReference type="EMBL" id="SKA32598.1"/>
    </source>
</evidence>
<keyword evidence="1" id="KW-0472">Membrane</keyword>
<evidence type="ECO:0000313" key="3">
    <source>
        <dbReference type="Proteomes" id="UP000190135"/>
    </source>
</evidence>
<dbReference type="OrthoDB" id="8533002at2"/>
<dbReference type="RefSeq" id="WP_078709746.1">
    <property type="nucleotide sequence ID" value="NZ_FUXL01000015.1"/>
</dbReference>
<dbReference type="Proteomes" id="UP000190135">
    <property type="component" value="Unassembled WGS sequence"/>
</dbReference>
<organism evidence="2 3">
    <name type="scientific">Consotaella salsifontis</name>
    <dbReference type="NCBI Taxonomy" id="1365950"/>
    <lineage>
        <taxon>Bacteria</taxon>
        <taxon>Pseudomonadati</taxon>
        <taxon>Pseudomonadota</taxon>
        <taxon>Alphaproteobacteria</taxon>
        <taxon>Hyphomicrobiales</taxon>
        <taxon>Aurantimonadaceae</taxon>
        <taxon>Consotaella</taxon>
    </lineage>
</organism>
<feature type="transmembrane region" description="Helical" evidence="1">
    <location>
        <begin position="318"/>
        <end position="336"/>
    </location>
</feature>
<feature type="transmembrane region" description="Helical" evidence="1">
    <location>
        <begin position="75"/>
        <end position="107"/>
    </location>
</feature>
<feature type="transmembrane region" description="Helical" evidence="1">
    <location>
        <begin position="167"/>
        <end position="187"/>
    </location>
</feature>
<keyword evidence="3" id="KW-1185">Reference proteome</keyword>
<feature type="transmembrane region" description="Helical" evidence="1">
    <location>
        <begin position="7"/>
        <end position="26"/>
    </location>
</feature>
<feature type="transmembrane region" description="Helical" evidence="1">
    <location>
        <begin position="259"/>
        <end position="279"/>
    </location>
</feature>
<reference evidence="2 3" key="1">
    <citation type="submission" date="2017-02" db="EMBL/GenBank/DDBJ databases">
        <authorList>
            <person name="Peterson S.W."/>
        </authorList>
    </citation>
    <scope>NUCLEOTIDE SEQUENCE [LARGE SCALE GENOMIC DNA]</scope>
    <source>
        <strain evidence="2 3">USBA 369</strain>
    </source>
</reference>
<name>A0A1T4SXG7_9HYPH</name>
<protein>
    <recommendedName>
        <fullName evidence="4">Integral membrane protein, YkoY family</fullName>
    </recommendedName>
</protein>
<dbReference type="AlphaFoldDB" id="A0A1T4SXG7"/>
<evidence type="ECO:0008006" key="4">
    <source>
        <dbReference type="Google" id="ProtNLM"/>
    </source>
</evidence>
<dbReference type="PANTHER" id="PTHR30238">
    <property type="entry name" value="MEMBRANE BOUND PREDICTED REDOX MODULATOR"/>
    <property type="match status" value="1"/>
</dbReference>
<dbReference type="PANTHER" id="PTHR30238:SF4">
    <property type="entry name" value="SLL1022 PROTEIN"/>
    <property type="match status" value="1"/>
</dbReference>
<feature type="transmembrane region" description="Helical" evidence="1">
    <location>
        <begin position="291"/>
        <end position="312"/>
    </location>
</feature>
<dbReference type="InterPro" id="IPR007427">
    <property type="entry name" value="DUF475"/>
</dbReference>
<dbReference type="NCBIfam" id="NF010620">
    <property type="entry name" value="PRK14013.2-6"/>
    <property type="match status" value="1"/>
</dbReference>
<feature type="transmembrane region" description="Helical" evidence="1">
    <location>
        <begin position="127"/>
        <end position="146"/>
    </location>
</feature>
<feature type="transmembrane region" description="Helical" evidence="1">
    <location>
        <begin position="32"/>
        <end position="54"/>
    </location>
</feature>